<protein>
    <recommendedName>
        <fullName evidence="4">Coenzyme Q (Ubiquinone) biosynthesis protein Coq4</fullName>
    </recommendedName>
</protein>
<gene>
    <name evidence="2" type="ORF">DCO56_25275</name>
</gene>
<comment type="caution">
    <text evidence="2">The sequence shown here is derived from an EMBL/GenBank/DDBJ whole genome shotgun (WGS) entry which is preliminary data.</text>
</comment>
<keyword evidence="1" id="KW-1133">Transmembrane helix</keyword>
<accession>A0A363NLG9</accession>
<dbReference type="RefSeq" id="WP_108636484.1">
    <property type="nucleotide sequence ID" value="NZ_QCXX01000009.1"/>
</dbReference>
<evidence type="ECO:0000256" key="1">
    <source>
        <dbReference type="SAM" id="Phobius"/>
    </source>
</evidence>
<keyword evidence="3" id="KW-1185">Reference proteome</keyword>
<organism evidence="2 3">
    <name type="scientific">Sphingobacterium athyrii</name>
    <dbReference type="NCBI Taxonomy" id="2152717"/>
    <lineage>
        <taxon>Bacteria</taxon>
        <taxon>Pseudomonadati</taxon>
        <taxon>Bacteroidota</taxon>
        <taxon>Sphingobacteriia</taxon>
        <taxon>Sphingobacteriales</taxon>
        <taxon>Sphingobacteriaceae</taxon>
        <taxon>Sphingobacterium</taxon>
    </lineage>
</organism>
<dbReference type="Proteomes" id="UP000250831">
    <property type="component" value="Unassembled WGS sequence"/>
</dbReference>
<evidence type="ECO:0000313" key="3">
    <source>
        <dbReference type="Proteomes" id="UP000250831"/>
    </source>
</evidence>
<evidence type="ECO:0008006" key="4">
    <source>
        <dbReference type="Google" id="ProtNLM"/>
    </source>
</evidence>
<sequence length="163" mass="19019">MKGTRLKLMLHLYNWSSSVYANIFKWNKKAWGISKEEFLAYPLGSIGHGLGLFYLSKGFDVMAKLENHDVFHIITETGTEIQDEIAMQYLLLGNGKISLYLIGMIVIGGILFPEHFKYYKKTFHKGRSLQKFHHIEFKDILHYQLTEFQIALYSKNIQINLNK</sequence>
<dbReference type="EMBL" id="QCXX01000009">
    <property type="protein sequence ID" value="PUV21658.1"/>
    <property type="molecule type" value="Genomic_DNA"/>
</dbReference>
<proteinExistence type="predicted"/>
<feature type="transmembrane region" description="Helical" evidence="1">
    <location>
        <begin position="97"/>
        <end position="116"/>
    </location>
</feature>
<dbReference type="OrthoDB" id="6157812at2"/>
<feature type="transmembrane region" description="Helical" evidence="1">
    <location>
        <begin position="38"/>
        <end position="56"/>
    </location>
</feature>
<keyword evidence="1" id="KW-0812">Transmembrane</keyword>
<name>A0A363NLG9_9SPHI</name>
<evidence type="ECO:0000313" key="2">
    <source>
        <dbReference type="EMBL" id="PUV21658.1"/>
    </source>
</evidence>
<reference evidence="2 3" key="1">
    <citation type="submission" date="2018-04" db="EMBL/GenBank/DDBJ databases">
        <title>Sphingobacterium sp. M46 Genome.</title>
        <authorList>
            <person name="Cheng J."/>
            <person name="Li Y."/>
        </authorList>
    </citation>
    <scope>NUCLEOTIDE SEQUENCE [LARGE SCALE GENOMIC DNA]</scope>
    <source>
        <strain evidence="2 3">M46</strain>
    </source>
</reference>
<dbReference type="AlphaFoldDB" id="A0A363NLG9"/>
<keyword evidence="1" id="KW-0472">Membrane</keyword>